<dbReference type="InterPro" id="IPR005238">
    <property type="entry name" value="ComB-like"/>
</dbReference>
<accession>A0A538TPY3</accession>
<name>A0A538TPY3_UNCEI</name>
<keyword evidence="6 8" id="KW-0460">Magnesium</keyword>
<comment type="similarity">
    <text evidence="2 8">Belongs to the ComB family.</text>
</comment>
<evidence type="ECO:0000256" key="3">
    <source>
        <dbReference type="ARBA" id="ARBA00012953"/>
    </source>
</evidence>
<dbReference type="PANTHER" id="PTHR37311">
    <property type="entry name" value="2-PHOSPHOSULFOLACTATE PHOSPHATASE-RELATED"/>
    <property type="match status" value="1"/>
</dbReference>
<evidence type="ECO:0000256" key="5">
    <source>
        <dbReference type="ARBA" id="ARBA00022801"/>
    </source>
</evidence>
<evidence type="ECO:0000313" key="10">
    <source>
        <dbReference type="EMBL" id="TMQ65668.1"/>
    </source>
</evidence>
<reference evidence="11 12" key="1">
    <citation type="journal article" date="2019" name="Nat. Microbiol.">
        <title>Mediterranean grassland soil C-N compound turnover is dependent on rainfall and depth, and is mediated by genomically divergent microorganisms.</title>
        <authorList>
            <person name="Diamond S."/>
            <person name="Andeer P.F."/>
            <person name="Li Z."/>
            <person name="Crits-Christoph A."/>
            <person name="Burstein D."/>
            <person name="Anantharaman K."/>
            <person name="Lane K.R."/>
            <person name="Thomas B.C."/>
            <person name="Pan C."/>
            <person name="Northen T.R."/>
            <person name="Banfield J.F."/>
        </authorList>
    </citation>
    <scope>NUCLEOTIDE SEQUENCE [LARGE SCALE GENOMIC DNA]</scope>
    <source>
        <strain evidence="9">WS_4</strain>
        <strain evidence="10">WS_7</strain>
    </source>
</reference>
<evidence type="ECO:0000256" key="2">
    <source>
        <dbReference type="ARBA" id="ARBA00009997"/>
    </source>
</evidence>
<dbReference type="EMBL" id="VBOX01000017">
    <property type="protein sequence ID" value="TMQ65668.1"/>
    <property type="molecule type" value="Genomic_DNA"/>
</dbReference>
<evidence type="ECO:0000256" key="7">
    <source>
        <dbReference type="ARBA" id="ARBA00033711"/>
    </source>
</evidence>
<protein>
    <recommendedName>
        <fullName evidence="4 8">Probable 2-phosphosulfolactate phosphatase</fullName>
        <ecNumber evidence="3 8">3.1.3.71</ecNumber>
    </recommendedName>
</protein>
<dbReference type="GO" id="GO:0050545">
    <property type="term" value="F:sulfopyruvate decarboxylase activity"/>
    <property type="evidence" value="ECO:0007669"/>
    <property type="project" value="TreeGrafter"/>
</dbReference>
<dbReference type="SUPFAM" id="SSF142823">
    <property type="entry name" value="ComB-like"/>
    <property type="match status" value="1"/>
</dbReference>
<dbReference type="AlphaFoldDB" id="A0A538TPY3"/>
<dbReference type="PANTHER" id="PTHR37311:SF1">
    <property type="entry name" value="2-PHOSPHOSULFOLACTATE PHOSPHATASE-RELATED"/>
    <property type="match status" value="1"/>
</dbReference>
<dbReference type="Gene3D" id="3.90.1560.10">
    <property type="entry name" value="ComB-like"/>
    <property type="match status" value="1"/>
</dbReference>
<proteinExistence type="inferred from homology"/>
<sequence>MKRIDLALLPSELERASLDARQIVVVDVLRSCSTIATALMNGAVKIIPVETVEEATRLHETLAPKSSLLCGEREGRKVSGFALGNSPREFTRKKVNGATLIFASTNASPLMAGPLAGREQILLGYVNLSVVAKMVAQVDADVTIACAGRSGRFSLEDAACAGALIRRLADAKGNLELNDAAAVAGDFDRDHGSPPEAILRRSEHGRYLIELGFEDDLPVCAAIDSAPVVPQLKEGRITASVPAEAGKG</sequence>
<dbReference type="GO" id="GO:0000287">
    <property type="term" value="F:magnesium ion binding"/>
    <property type="evidence" value="ECO:0007669"/>
    <property type="project" value="UniProtKB-UniRule"/>
</dbReference>
<dbReference type="InterPro" id="IPR036702">
    <property type="entry name" value="ComB-like_sf"/>
</dbReference>
<comment type="cofactor">
    <cofactor evidence="1 8">
        <name>Mg(2+)</name>
        <dbReference type="ChEBI" id="CHEBI:18420"/>
    </cofactor>
</comment>
<keyword evidence="5 8" id="KW-0378">Hydrolase</keyword>
<dbReference type="Proteomes" id="UP000317366">
    <property type="component" value="Unassembled WGS sequence"/>
</dbReference>
<evidence type="ECO:0000256" key="4">
    <source>
        <dbReference type="ARBA" id="ARBA00021948"/>
    </source>
</evidence>
<dbReference type="GO" id="GO:0050532">
    <property type="term" value="F:2-phosphosulfolactate phosphatase activity"/>
    <property type="evidence" value="ECO:0007669"/>
    <property type="project" value="UniProtKB-UniRule"/>
</dbReference>
<evidence type="ECO:0000313" key="9">
    <source>
        <dbReference type="EMBL" id="TMQ53982.1"/>
    </source>
</evidence>
<evidence type="ECO:0000256" key="1">
    <source>
        <dbReference type="ARBA" id="ARBA00001946"/>
    </source>
</evidence>
<comment type="catalytic activity">
    <reaction evidence="7 8">
        <text>(2R)-O-phospho-3-sulfolactate + H2O = (2R)-3-sulfolactate + phosphate</text>
        <dbReference type="Rhea" id="RHEA:23416"/>
        <dbReference type="ChEBI" id="CHEBI:15377"/>
        <dbReference type="ChEBI" id="CHEBI:15597"/>
        <dbReference type="ChEBI" id="CHEBI:43474"/>
        <dbReference type="ChEBI" id="CHEBI:58738"/>
        <dbReference type="EC" id="3.1.3.71"/>
    </reaction>
</comment>
<evidence type="ECO:0000256" key="8">
    <source>
        <dbReference type="HAMAP-Rule" id="MF_00490"/>
    </source>
</evidence>
<evidence type="ECO:0000313" key="12">
    <source>
        <dbReference type="Proteomes" id="UP000319829"/>
    </source>
</evidence>
<dbReference type="EMBL" id="VBOU01000078">
    <property type="protein sequence ID" value="TMQ53982.1"/>
    <property type="molecule type" value="Genomic_DNA"/>
</dbReference>
<comment type="caution">
    <text evidence="10">The sequence shown here is derived from an EMBL/GenBank/DDBJ whole genome shotgun (WGS) entry which is preliminary data.</text>
</comment>
<dbReference type="HAMAP" id="MF_00490">
    <property type="entry name" value="ComB"/>
    <property type="match status" value="1"/>
</dbReference>
<evidence type="ECO:0000256" key="6">
    <source>
        <dbReference type="ARBA" id="ARBA00022842"/>
    </source>
</evidence>
<evidence type="ECO:0000313" key="11">
    <source>
        <dbReference type="Proteomes" id="UP000317366"/>
    </source>
</evidence>
<gene>
    <name evidence="8" type="primary">comB</name>
    <name evidence="9" type="ORF">E6K74_07595</name>
    <name evidence="10" type="ORF">E6K77_02415</name>
</gene>
<dbReference type="Pfam" id="PF04029">
    <property type="entry name" value="2-ph_phosp"/>
    <property type="match status" value="1"/>
</dbReference>
<dbReference type="Proteomes" id="UP000319829">
    <property type="component" value="Unassembled WGS sequence"/>
</dbReference>
<organism evidence="10 11">
    <name type="scientific">Eiseniibacteriota bacterium</name>
    <dbReference type="NCBI Taxonomy" id="2212470"/>
    <lineage>
        <taxon>Bacteria</taxon>
        <taxon>Candidatus Eiseniibacteriota</taxon>
    </lineage>
</organism>
<dbReference type="EC" id="3.1.3.71" evidence="3 8"/>